<feature type="region of interest" description="Disordered" evidence="1">
    <location>
        <begin position="1"/>
        <end position="104"/>
    </location>
</feature>
<dbReference type="EMBL" id="OZ019905">
    <property type="protein sequence ID" value="CAK9200826.1"/>
    <property type="molecule type" value="Genomic_DNA"/>
</dbReference>
<protein>
    <submittedName>
        <fullName evidence="2">Uncharacterized protein</fullName>
    </submittedName>
</protein>
<dbReference type="Proteomes" id="UP001497512">
    <property type="component" value="Chromosome 13"/>
</dbReference>
<reference evidence="2" key="1">
    <citation type="submission" date="2024-02" db="EMBL/GenBank/DDBJ databases">
        <authorList>
            <consortium name="ELIXIR-Norway"/>
            <consortium name="Elixir Norway"/>
        </authorList>
    </citation>
    <scope>NUCLEOTIDE SEQUENCE</scope>
</reference>
<accession>A0ABP0TN98</accession>
<evidence type="ECO:0000313" key="2">
    <source>
        <dbReference type="EMBL" id="CAK9200826.1"/>
    </source>
</evidence>
<gene>
    <name evidence="2" type="ORF">CSSPTR1EN2_LOCUS5601</name>
</gene>
<feature type="compositionally biased region" description="Basic and acidic residues" evidence="1">
    <location>
        <begin position="8"/>
        <end position="39"/>
    </location>
</feature>
<proteinExistence type="predicted"/>
<organism evidence="2 3">
    <name type="scientific">Sphagnum troendelagicum</name>
    <dbReference type="NCBI Taxonomy" id="128251"/>
    <lineage>
        <taxon>Eukaryota</taxon>
        <taxon>Viridiplantae</taxon>
        <taxon>Streptophyta</taxon>
        <taxon>Embryophyta</taxon>
        <taxon>Bryophyta</taxon>
        <taxon>Sphagnophytina</taxon>
        <taxon>Sphagnopsida</taxon>
        <taxon>Sphagnales</taxon>
        <taxon>Sphagnaceae</taxon>
        <taxon>Sphagnum</taxon>
    </lineage>
</organism>
<sequence length="104" mass="11453">MLDDNEACEGRRGGRESERGRAGKERWTEGGREGGREEEGLSQQGVGVGTTRMGCERERADQEWHGKRRRTGGARTQGVTGTAMPHYLPIHNNCKNSRPKTAAS</sequence>
<evidence type="ECO:0000256" key="1">
    <source>
        <dbReference type="SAM" id="MobiDB-lite"/>
    </source>
</evidence>
<name>A0ABP0TN98_9BRYO</name>
<evidence type="ECO:0000313" key="3">
    <source>
        <dbReference type="Proteomes" id="UP001497512"/>
    </source>
</evidence>
<keyword evidence="3" id="KW-1185">Reference proteome</keyword>
<feature type="compositionally biased region" description="Basic and acidic residues" evidence="1">
    <location>
        <begin position="54"/>
        <end position="65"/>
    </location>
</feature>